<reference evidence="3 4" key="1">
    <citation type="submission" date="2023-07" db="EMBL/GenBank/DDBJ databases">
        <title>Sorghum-associated microbial communities from plants grown in Nebraska, USA.</title>
        <authorList>
            <person name="Schachtman D."/>
        </authorList>
    </citation>
    <scope>NUCLEOTIDE SEQUENCE [LARGE SCALE GENOMIC DNA]</scope>
    <source>
        <strain evidence="3 4">CC258</strain>
    </source>
</reference>
<dbReference type="EMBL" id="JAVDSB010000001">
    <property type="protein sequence ID" value="MDR6549913.1"/>
    <property type="molecule type" value="Genomic_DNA"/>
</dbReference>
<accession>A0ABU1NR71</accession>
<dbReference type="PANTHER" id="PTHR31302">
    <property type="entry name" value="TRANSMEMBRANE PROTEIN WITH METALLOPHOSPHOESTERASE DOMAIN-RELATED"/>
    <property type="match status" value="1"/>
</dbReference>
<dbReference type="Pfam" id="PF00149">
    <property type="entry name" value="Metallophos"/>
    <property type="match status" value="1"/>
</dbReference>
<dbReference type="InterPro" id="IPR004843">
    <property type="entry name" value="Calcineurin-like_PHP"/>
</dbReference>
<sequence>MELVITSILVILALGALFILYSTFWVNYFYIQLGQPDKKNFTVVQISDMHGQTHFINGSLSQKVNKVNPDLVMITGDLGSTKVQVERVLAEIRRINCAHLFFVPGNHERYIGSESSSKQGADQAYDACMRTIEESHIAVLVNRGLPFHMGEKRGLVYGFDNSLYDKERMTLSEEELQRYDFVIMLAHSPNIINTALAHEHPSYDLLLVGHTHGGQVRLLGRTIGAYKDFHVGLKRIDERKHFYINRGLGTSRLPIRVGCSPEITVFKIGV</sequence>
<organism evidence="3 4">
    <name type="scientific">Paenibacillus qinlingensis</name>
    <dbReference type="NCBI Taxonomy" id="1837343"/>
    <lineage>
        <taxon>Bacteria</taxon>
        <taxon>Bacillati</taxon>
        <taxon>Bacillota</taxon>
        <taxon>Bacilli</taxon>
        <taxon>Bacillales</taxon>
        <taxon>Paenibacillaceae</taxon>
        <taxon>Paenibacillus</taxon>
    </lineage>
</organism>
<feature type="transmembrane region" description="Helical" evidence="1">
    <location>
        <begin position="6"/>
        <end position="30"/>
    </location>
</feature>
<keyword evidence="1" id="KW-1133">Transmembrane helix</keyword>
<protein>
    <submittedName>
        <fullName evidence="3">MPP superfamily phosphohydrolase</fullName>
    </submittedName>
</protein>
<feature type="domain" description="Calcineurin-like phosphoesterase" evidence="2">
    <location>
        <begin position="42"/>
        <end position="213"/>
    </location>
</feature>
<comment type="caution">
    <text evidence="3">The sequence shown here is derived from an EMBL/GenBank/DDBJ whole genome shotgun (WGS) entry which is preliminary data.</text>
</comment>
<proteinExistence type="predicted"/>
<evidence type="ECO:0000256" key="1">
    <source>
        <dbReference type="SAM" id="Phobius"/>
    </source>
</evidence>
<keyword evidence="1" id="KW-0472">Membrane</keyword>
<dbReference type="InterPro" id="IPR029052">
    <property type="entry name" value="Metallo-depent_PP-like"/>
</dbReference>
<dbReference type="InterPro" id="IPR051158">
    <property type="entry name" value="Metallophosphoesterase_sf"/>
</dbReference>
<evidence type="ECO:0000313" key="3">
    <source>
        <dbReference type="EMBL" id="MDR6549913.1"/>
    </source>
</evidence>
<dbReference type="PANTHER" id="PTHR31302:SF0">
    <property type="entry name" value="TRANSMEMBRANE PROTEIN WITH METALLOPHOSPHOESTERASE DOMAIN"/>
    <property type="match status" value="1"/>
</dbReference>
<dbReference type="SUPFAM" id="SSF56300">
    <property type="entry name" value="Metallo-dependent phosphatases"/>
    <property type="match status" value="1"/>
</dbReference>
<keyword evidence="4" id="KW-1185">Reference proteome</keyword>
<keyword evidence="1" id="KW-0812">Transmembrane</keyword>
<evidence type="ECO:0000259" key="2">
    <source>
        <dbReference type="Pfam" id="PF00149"/>
    </source>
</evidence>
<dbReference type="Proteomes" id="UP001267290">
    <property type="component" value="Unassembled WGS sequence"/>
</dbReference>
<name>A0ABU1NR71_9BACL</name>
<dbReference type="Gene3D" id="3.60.21.10">
    <property type="match status" value="1"/>
</dbReference>
<gene>
    <name evidence="3" type="ORF">J2736_001096</name>
</gene>
<dbReference type="RefSeq" id="WP_310224200.1">
    <property type="nucleotide sequence ID" value="NZ_JAVDSB010000001.1"/>
</dbReference>
<evidence type="ECO:0000313" key="4">
    <source>
        <dbReference type="Proteomes" id="UP001267290"/>
    </source>
</evidence>